<dbReference type="Proteomes" id="UP000192569">
    <property type="component" value="Chromosome I"/>
</dbReference>
<sequence length="74" mass="8914">MVRVNYDEYISRLKKKSSHFYTAWVAHLGKSPRSGRHRAMEEDIVLFLLDYKRWQKSLVNGSIEKVGPRRYRMK</sequence>
<dbReference type="EMBL" id="LT838272">
    <property type="protein sequence ID" value="SMB93212.1"/>
    <property type="molecule type" value="Genomic_DNA"/>
</dbReference>
<evidence type="ECO:0000313" key="2">
    <source>
        <dbReference type="Proteomes" id="UP000192569"/>
    </source>
</evidence>
<reference evidence="1 2" key="1">
    <citation type="submission" date="2017-04" db="EMBL/GenBank/DDBJ databases">
        <authorList>
            <person name="Afonso C.L."/>
            <person name="Miller P.J."/>
            <person name="Scott M.A."/>
            <person name="Spackman E."/>
            <person name="Goraichik I."/>
            <person name="Dimitrov K.M."/>
            <person name="Suarez D.L."/>
            <person name="Swayne D.E."/>
        </authorList>
    </citation>
    <scope>NUCLEOTIDE SEQUENCE [LARGE SCALE GENOMIC DNA]</scope>
    <source>
        <strain evidence="1 2">ToBE</strain>
    </source>
</reference>
<organism evidence="1 2">
    <name type="scientific">Thermanaeromonas toyohensis ToBE</name>
    <dbReference type="NCBI Taxonomy" id="698762"/>
    <lineage>
        <taxon>Bacteria</taxon>
        <taxon>Bacillati</taxon>
        <taxon>Bacillota</taxon>
        <taxon>Clostridia</taxon>
        <taxon>Neomoorellales</taxon>
        <taxon>Neomoorellaceae</taxon>
        <taxon>Thermanaeromonas</taxon>
    </lineage>
</organism>
<dbReference type="AlphaFoldDB" id="A0A1W1VIM4"/>
<accession>A0A1W1VIM4</accession>
<evidence type="ECO:0000313" key="1">
    <source>
        <dbReference type="EMBL" id="SMB93212.1"/>
    </source>
</evidence>
<name>A0A1W1VIM4_9FIRM</name>
<proteinExistence type="predicted"/>
<protein>
    <submittedName>
        <fullName evidence="1">Uncharacterized protein</fullName>
    </submittedName>
</protein>
<keyword evidence="2" id="KW-1185">Reference proteome</keyword>
<gene>
    <name evidence="1" type="ORF">SAMN00808754_0816</name>
</gene>